<dbReference type="AlphaFoldDB" id="A0A0M9A0C2"/>
<sequence length="215" mass="25053">MDDPAHCAVQLQIKSALFTKISRSRRSFCLLASKITRPHAIGFLLKRGETRKTIGLEKRQKEVPKQSKKKLEDFVNIFCKKDRVKRSPVNNKEGSFKTGKSVKIRSTEAKKEKDEPVNEKRENGRNEKKAEKSGWQNDEEERQNEILEFLKNQSRSMEENVKRMKEKMMEGIKVGNANTREFLTSEISKLKKELERKEKDWQIENNASANRDAGR</sequence>
<dbReference type="EMBL" id="KQ435781">
    <property type="protein sequence ID" value="KOX74785.1"/>
    <property type="molecule type" value="Genomic_DNA"/>
</dbReference>
<feature type="region of interest" description="Disordered" evidence="1">
    <location>
        <begin position="194"/>
        <end position="215"/>
    </location>
</feature>
<organism evidence="2 3">
    <name type="scientific">Melipona quadrifasciata</name>
    <dbReference type="NCBI Taxonomy" id="166423"/>
    <lineage>
        <taxon>Eukaryota</taxon>
        <taxon>Metazoa</taxon>
        <taxon>Ecdysozoa</taxon>
        <taxon>Arthropoda</taxon>
        <taxon>Hexapoda</taxon>
        <taxon>Insecta</taxon>
        <taxon>Pterygota</taxon>
        <taxon>Neoptera</taxon>
        <taxon>Endopterygota</taxon>
        <taxon>Hymenoptera</taxon>
        <taxon>Apocrita</taxon>
        <taxon>Aculeata</taxon>
        <taxon>Apoidea</taxon>
        <taxon>Anthophila</taxon>
        <taxon>Apidae</taxon>
        <taxon>Melipona</taxon>
    </lineage>
</organism>
<reference evidence="2 3" key="1">
    <citation type="submission" date="2015-07" db="EMBL/GenBank/DDBJ databases">
        <title>The genome of Melipona quadrifasciata.</title>
        <authorList>
            <person name="Pan H."/>
            <person name="Kapheim K."/>
        </authorList>
    </citation>
    <scope>NUCLEOTIDE SEQUENCE [LARGE SCALE GENOMIC DNA]</scope>
    <source>
        <strain evidence="2">0111107301</strain>
        <tissue evidence="2">Whole body</tissue>
    </source>
</reference>
<feature type="region of interest" description="Disordered" evidence="1">
    <location>
        <begin position="88"/>
        <end position="159"/>
    </location>
</feature>
<name>A0A0M9A0C2_9HYME</name>
<evidence type="ECO:0000313" key="3">
    <source>
        <dbReference type="Proteomes" id="UP000053105"/>
    </source>
</evidence>
<keyword evidence="3" id="KW-1185">Reference proteome</keyword>
<gene>
    <name evidence="2" type="ORF">WN51_00392</name>
</gene>
<evidence type="ECO:0000256" key="1">
    <source>
        <dbReference type="SAM" id="MobiDB-lite"/>
    </source>
</evidence>
<dbReference type="Proteomes" id="UP000053105">
    <property type="component" value="Unassembled WGS sequence"/>
</dbReference>
<protein>
    <submittedName>
        <fullName evidence="2">Uncharacterized protein</fullName>
    </submittedName>
</protein>
<proteinExistence type="predicted"/>
<feature type="compositionally biased region" description="Basic and acidic residues" evidence="1">
    <location>
        <begin position="105"/>
        <end position="132"/>
    </location>
</feature>
<evidence type="ECO:0000313" key="2">
    <source>
        <dbReference type="EMBL" id="KOX74785.1"/>
    </source>
</evidence>
<accession>A0A0M9A0C2</accession>